<evidence type="ECO:0000256" key="6">
    <source>
        <dbReference type="ARBA" id="ARBA00023002"/>
    </source>
</evidence>
<dbReference type="OrthoDB" id="9798604at2"/>
<evidence type="ECO:0000313" key="11">
    <source>
        <dbReference type="Proteomes" id="UP000309061"/>
    </source>
</evidence>
<dbReference type="Pfam" id="PF05199">
    <property type="entry name" value="GMC_oxred_C"/>
    <property type="match status" value="1"/>
</dbReference>
<dbReference type="RefSeq" id="WP_136496898.1">
    <property type="nucleotide sequence ID" value="NZ_CP046052.1"/>
</dbReference>
<reference evidence="10 11" key="1">
    <citation type="submission" date="2019-11" db="EMBL/GenBank/DDBJ databases">
        <title>The genome sequence of Methylocystis heyeri.</title>
        <authorList>
            <person name="Oshkin I.Y."/>
            <person name="Miroshnikov K."/>
            <person name="Dedysh S.N."/>
        </authorList>
    </citation>
    <scope>NUCLEOTIDE SEQUENCE [LARGE SCALE GENOMIC DNA]</scope>
    <source>
        <strain evidence="10 11">H2</strain>
    </source>
</reference>
<feature type="domain" description="4Fe-4S ferredoxin-type" evidence="9">
    <location>
        <begin position="206"/>
        <end position="235"/>
    </location>
</feature>
<dbReference type="InterPro" id="IPR017896">
    <property type="entry name" value="4Fe4S_Fe-S-bd"/>
</dbReference>
<dbReference type="PANTHER" id="PTHR42784:SF1">
    <property type="entry name" value="PYRANOSE 2-OXIDASE"/>
    <property type="match status" value="1"/>
</dbReference>
<dbReference type="GO" id="GO:0016614">
    <property type="term" value="F:oxidoreductase activity, acting on CH-OH group of donors"/>
    <property type="evidence" value="ECO:0007669"/>
    <property type="project" value="InterPro"/>
</dbReference>
<dbReference type="Proteomes" id="UP000309061">
    <property type="component" value="Chromosome"/>
</dbReference>
<evidence type="ECO:0000259" key="9">
    <source>
        <dbReference type="PROSITE" id="PS51379"/>
    </source>
</evidence>
<dbReference type="KEGG" id="mhey:H2LOC_013765"/>
<name>A0A6B8KE02_9HYPH</name>
<keyword evidence="7" id="KW-0408">Iron</keyword>
<accession>A0A6B8KE02</accession>
<comment type="cofactor">
    <cofactor evidence="1">
        <name>FAD</name>
        <dbReference type="ChEBI" id="CHEBI:57692"/>
    </cofactor>
</comment>
<evidence type="ECO:0000256" key="5">
    <source>
        <dbReference type="ARBA" id="ARBA00022827"/>
    </source>
</evidence>
<dbReference type="InterPro" id="IPR036188">
    <property type="entry name" value="FAD/NAD-bd_sf"/>
</dbReference>
<keyword evidence="8" id="KW-0411">Iron-sulfur</keyword>
<comment type="similarity">
    <text evidence="2">Belongs to the GMC oxidoreductase family.</text>
</comment>
<dbReference type="Gene3D" id="3.50.50.60">
    <property type="entry name" value="FAD/NAD(P)-binding domain"/>
    <property type="match status" value="2"/>
</dbReference>
<dbReference type="InterPro" id="IPR051473">
    <property type="entry name" value="P2Ox-like"/>
</dbReference>
<keyword evidence="3" id="KW-0285">Flavoprotein</keyword>
<dbReference type="AlphaFoldDB" id="A0A6B8KE02"/>
<dbReference type="PROSITE" id="PS00198">
    <property type="entry name" value="4FE4S_FER_1"/>
    <property type="match status" value="1"/>
</dbReference>
<evidence type="ECO:0000313" key="10">
    <source>
        <dbReference type="EMBL" id="QGM46674.1"/>
    </source>
</evidence>
<evidence type="ECO:0000256" key="7">
    <source>
        <dbReference type="ARBA" id="ARBA00023004"/>
    </source>
</evidence>
<proteinExistence type="inferred from homology"/>
<evidence type="ECO:0000256" key="2">
    <source>
        <dbReference type="ARBA" id="ARBA00010790"/>
    </source>
</evidence>
<evidence type="ECO:0000256" key="1">
    <source>
        <dbReference type="ARBA" id="ARBA00001974"/>
    </source>
</evidence>
<dbReference type="GO" id="GO:0051536">
    <property type="term" value="F:iron-sulfur cluster binding"/>
    <property type="evidence" value="ECO:0007669"/>
    <property type="project" value="UniProtKB-KW"/>
</dbReference>
<dbReference type="PANTHER" id="PTHR42784">
    <property type="entry name" value="PYRANOSE 2-OXIDASE"/>
    <property type="match status" value="1"/>
</dbReference>
<keyword evidence="4" id="KW-0479">Metal-binding</keyword>
<dbReference type="PROSITE" id="PS51379">
    <property type="entry name" value="4FE4S_FER_2"/>
    <property type="match status" value="1"/>
</dbReference>
<organism evidence="10 11">
    <name type="scientific">Methylocystis heyeri</name>
    <dbReference type="NCBI Taxonomy" id="391905"/>
    <lineage>
        <taxon>Bacteria</taxon>
        <taxon>Pseudomonadati</taxon>
        <taxon>Pseudomonadota</taxon>
        <taxon>Alphaproteobacteria</taxon>
        <taxon>Hyphomicrobiales</taxon>
        <taxon>Methylocystaceae</taxon>
        <taxon>Methylocystis</taxon>
    </lineage>
</organism>
<keyword evidence="11" id="KW-1185">Reference proteome</keyword>
<keyword evidence="6" id="KW-0560">Oxidoreductase</keyword>
<dbReference type="SUPFAM" id="SSF51905">
    <property type="entry name" value="FAD/NAD(P)-binding domain"/>
    <property type="match status" value="1"/>
</dbReference>
<sequence length="531" mass="57610">MHYVIGSGPAGVACARALAASGRPVTILDAGHLLEAEREGARSRLAHRDHYDAIARERNFGPGAVLQKQGAVPRKLAFGSDYPYRKAPGAANVAQSTDLCVEGSYARGGLSNVWGGAILPYRQSDIADWPISAEDLHPFYNLVAKFLPVAAEPDDLEHLFPLATELSPPLRCGAQSERFRRALADNKARLNAAGVYFGASRLAVDAHGVRGQAPCIYCGQCLHGCPRELIYTSRHGLSDLCARGGVAYRSGVVVKSIEERADSSIIRAVAFDGTPCSFEAKRAFLAAGPLHSTEILLRSLGLYDHAVHLRDSQYFLFPLLQFTGAKDVSSERQHTLAQTFMEILDAGLGDKTVHLQIYAYNDHISRLLDEKLGRLRRYFPGGALLGRLLLVQGYLHSSLSATIATSLHACGKSDELRLNRVENPQTKPKIMRLLSKLAGLSWPMRAFPVAPLLRIAEAGRGFHFGGSFPMARDPGPGQTDLLGRPFGFRRLHVVDATVFPSIAATTITYTAMANAYRIGARAAFLDEGSLQ</sequence>
<dbReference type="InterPro" id="IPR017900">
    <property type="entry name" value="4Fe4S_Fe_S_CS"/>
</dbReference>
<evidence type="ECO:0000256" key="8">
    <source>
        <dbReference type="ARBA" id="ARBA00023014"/>
    </source>
</evidence>
<evidence type="ECO:0000256" key="4">
    <source>
        <dbReference type="ARBA" id="ARBA00022723"/>
    </source>
</evidence>
<dbReference type="InterPro" id="IPR007867">
    <property type="entry name" value="GMC_OxRtase_C"/>
</dbReference>
<dbReference type="GO" id="GO:0046872">
    <property type="term" value="F:metal ion binding"/>
    <property type="evidence" value="ECO:0007669"/>
    <property type="project" value="UniProtKB-KW"/>
</dbReference>
<evidence type="ECO:0000256" key="3">
    <source>
        <dbReference type="ARBA" id="ARBA00022630"/>
    </source>
</evidence>
<dbReference type="EMBL" id="CP046052">
    <property type="protein sequence ID" value="QGM46674.1"/>
    <property type="molecule type" value="Genomic_DNA"/>
</dbReference>
<gene>
    <name evidence="10" type="ORF">H2LOC_013765</name>
</gene>
<keyword evidence="5" id="KW-0274">FAD</keyword>
<protein>
    <submittedName>
        <fullName evidence="10">FAD-dependent oxidoreductase</fullName>
    </submittedName>
</protein>